<name>A0A5B0ECE4_9MICC</name>
<reference evidence="7 8" key="1">
    <citation type="submission" date="2019-07" db="EMBL/GenBank/DDBJ databases">
        <title>Analysis of the biochemical properties, biological activity and biotechnological potential of siderophores and biosurfactants produced by Antarctic psychrotolerant bacteria.</title>
        <authorList>
            <person name="Styczynski M."/>
            <person name="Krucon T."/>
            <person name="Decewicz P."/>
            <person name="Dziewit L."/>
        </authorList>
    </citation>
    <scope>NUCLEOTIDE SEQUENCE [LARGE SCALE GENOMIC DNA]</scope>
    <source>
        <strain evidence="7 8">ANT_H27</strain>
    </source>
</reference>
<protein>
    <submittedName>
        <fullName evidence="7">TetR/AcrR family transcriptional regulator</fullName>
    </submittedName>
</protein>
<comment type="caution">
    <text evidence="7">The sequence shown here is derived from an EMBL/GenBank/DDBJ whole genome shotgun (WGS) entry which is preliminary data.</text>
</comment>
<keyword evidence="5" id="KW-0812">Transmembrane</keyword>
<keyword evidence="5" id="KW-0472">Membrane</keyword>
<evidence type="ECO:0000313" key="7">
    <source>
        <dbReference type="EMBL" id="KAA0976523.1"/>
    </source>
</evidence>
<keyword evidence="5" id="KW-1133">Transmembrane helix</keyword>
<dbReference type="PANTHER" id="PTHR30055">
    <property type="entry name" value="HTH-TYPE TRANSCRIPTIONAL REGULATOR RUTR"/>
    <property type="match status" value="1"/>
</dbReference>
<feature type="domain" description="HTH tetR-type" evidence="6">
    <location>
        <begin position="16"/>
        <end position="76"/>
    </location>
</feature>
<dbReference type="SUPFAM" id="SSF46689">
    <property type="entry name" value="Homeodomain-like"/>
    <property type="match status" value="1"/>
</dbReference>
<dbReference type="PANTHER" id="PTHR30055:SF234">
    <property type="entry name" value="HTH-TYPE TRANSCRIPTIONAL REGULATOR BETI"/>
    <property type="match status" value="1"/>
</dbReference>
<dbReference type="Pfam" id="PF00440">
    <property type="entry name" value="TetR_N"/>
    <property type="match status" value="1"/>
</dbReference>
<keyword evidence="3" id="KW-0804">Transcription</keyword>
<proteinExistence type="predicted"/>
<evidence type="ECO:0000313" key="8">
    <source>
        <dbReference type="Proteomes" id="UP000323856"/>
    </source>
</evidence>
<evidence type="ECO:0000256" key="2">
    <source>
        <dbReference type="ARBA" id="ARBA00023125"/>
    </source>
</evidence>
<accession>A0A5B0ECE4</accession>
<dbReference type="RefSeq" id="WP_149619622.1">
    <property type="nucleotide sequence ID" value="NZ_JBITUG010000005.1"/>
</dbReference>
<evidence type="ECO:0000256" key="4">
    <source>
        <dbReference type="PROSITE-ProRule" id="PRU00335"/>
    </source>
</evidence>
<dbReference type="InterPro" id="IPR050109">
    <property type="entry name" value="HTH-type_TetR-like_transc_reg"/>
</dbReference>
<dbReference type="OrthoDB" id="8688418at2"/>
<dbReference type="GO" id="GO:0003700">
    <property type="term" value="F:DNA-binding transcription factor activity"/>
    <property type="evidence" value="ECO:0007669"/>
    <property type="project" value="TreeGrafter"/>
</dbReference>
<evidence type="ECO:0000256" key="3">
    <source>
        <dbReference type="ARBA" id="ARBA00023163"/>
    </source>
</evidence>
<dbReference type="InterPro" id="IPR001647">
    <property type="entry name" value="HTH_TetR"/>
</dbReference>
<evidence type="ECO:0000256" key="1">
    <source>
        <dbReference type="ARBA" id="ARBA00023015"/>
    </source>
</evidence>
<keyword evidence="2 4" id="KW-0238">DNA-binding</keyword>
<dbReference type="EMBL" id="VOBL01000009">
    <property type="protein sequence ID" value="KAA0976523.1"/>
    <property type="molecule type" value="Genomic_DNA"/>
</dbReference>
<dbReference type="GO" id="GO:0000976">
    <property type="term" value="F:transcription cis-regulatory region binding"/>
    <property type="evidence" value="ECO:0007669"/>
    <property type="project" value="TreeGrafter"/>
</dbReference>
<gene>
    <name evidence="7" type="ORF">FQ154_10170</name>
</gene>
<organism evidence="7 8">
    <name type="scientific">Paeniglutamicibacter gangotriensis</name>
    <dbReference type="NCBI Taxonomy" id="254787"/>
    <lineage>
        <taxon>Bacteria</taxon>
        <taxon>Bacillati</taxon>
        <taxon>Actinomycetota</taxon>
        <taxon>Actinomycetes</taxon>
        <taxon>Micrococcales</taxon>
        <taxon>Micrococcaceae</taxon>
        <taxon>Paeniglutamicibacter</taxon>
    </lineage>
</organism>
<dbReference type="Gene3D" id="1.10.357.10">
    <property type="entry name" value="Tetracycline Repressor, domain 2"/>
    <property type="match status" value="1"/>
</dbReference>
<dbReference type="Proteomes" id="UP000323856">
    <property type="component" value="Unassembled WGS sequence"/>
</dbReference>
<dbReference type="PROSITE" id="PS50977">
    <property type="entry name" value="HTH_TETR_2"/>
    <property type="match status" value="1"/>
</dbReference>
<dbReference type="InterPro" id="IPR009057">
    <property type="entry name" value="Homeodomain-like_sf"/>
</dbReference>
<evidence type="ECO:0000256" key="5">
    <source>
        <dbReference type="SAM" id="Phobius"/>
    </source>
</evidence>
<evidence type="ECO:0000259" key="6">
    <source>
        <dbReference type="PROSITE" id="PS50977"/>
    </source>
</evidence>
<feature type="DNA-binding region" description="H-T-H motif" evidence="4">
    <location>
        <begin position="39"/>
        <end position="58"/>
    </location>
</feature>
<dbReference type="AlphaFoldDB" id="A0A5B0ECE4"/>
<sequence length="212" mass="23348">MTSPTTAADRRADIKTRHRRAILDAGATIMRERESSVFSVDELAARAEVSRRTVFNHFASIDDVVIAVFGIELGAVVDRLASIPVRPEGRTASMCDELAETVRTTDLVPPMVYLTRVLGGDNTEPTPKQTLMAARTFTEISTGLAAEMKNRHPETDALLINLLVGSLTSGLLVIYQQWFTLCGAFDTAETRNHWNRLVQTLLETLETGFGAR</sequence>
<keyword evidence="1" id="KW-0805">Transcription regulation</keyword>
<feature type="transmembrane region" description="Helical" evidence="5">
    <location>
        <begin position="158"/>
        <end position="178"/>
    </location>
</feature>